<dbReference type="InterPro" id="IPR001638">
    <property type="entry name" value="Solute-binding_3/MltF_N"/>
</dbReference>
<dbReference type="Proteomes" id="UP001430804">
    <property type="component" value="Unassembled WGS sequence"/>
</dbReference>
<keyword evidence="5" id="KW-1185">Reference proteome</keyword>
<dbReference type="EMBL" id="JAHWQX010000002">
    <property type="protein sequence ID" value="MBW3097469.1"/>
    <property type="molecule type" value="Genomic_DNA"/>
</dbReference>
<dbReference type="Pfam" id="PF00497">
    <property type="entry name" value="SBP_bac_3"/>
    <property type="match status" value="1"/>
</dbReference>
<evidence type="ECO:0000313" key="5">
    <source>
        <dbReference type="Proteomes" id="UP001430804"/>
    </source>
</evidence>
<organism evidence="4 5">
    <name type="scientific">Pseudohoeflea coraliihabitans</name>
    <dbReference type="NCBI Taxonomy" id="2860393"/>
    <lineage>
        <taxon>Bacteria</taxon>
        <taxon>Pseudomonadati</taxon>
        <taxon>Pseudomonadota</taxon>
        <taxon>Alphaproteobacteria</taxon>
        <taxon>Hyphomicrobiales</taxon>
        <taxon>Rhizobiaceae</taxon>
        <taxon>Pseudohoeflea</taxon>
    </lineage>
</organism>
<keyword evidence="2" id="KW-0732">Signal</keyword>
<comment type="subcellular location">
    <subcellularLocation>
        <location evidence="1">Periplasm</location>
    </subcellularLocation>
</comment>
<evidence type="ECO:0000256" key="2">
    <source>
        <dbReference type="ARBA" id="ARBA00022729"/>
    </source>
</evidence>
<name>A0ABS6WR01_9HYPH</name>
<accession>A0ABS6WR01</accession>
<evidence type="ECO:0000259" key="3">
    <source>
        <dbReference type="SMART" id="SM00062"/>
    </source>
</evidence>
<gene>
    <name evidence="4" type="ORF">KY465_09270</name>
</gene>
<proteinExistence type="predicted"/>
<dbReference type="SMART" id="SM00062">
    <property type="entry name" value="PBPb"/>
    <property type="match status" value="1"/>
</dbReference>
<reference evidence="4" key="1">
    <citation type="submission" date="2021-07" db="EMBL/GenBank/DDBJ databases">
        <title>Pseudohoeflea marina sp. nov. a polyhydroxyalcanoate-producing bacterium.</title>
        <authorList>
            <person name="Zheng W."/>
            <person name="Yu S."/>
            <person name="Huang Y."/>
        </authorList>
    </citation>
    <scope>NUCLEOTIDE SEQUENCE</scope>
    <source>
        <strain evidence="4">DP4N28-3</strain>
    </source>
</reference>
<dbReference type="PANTHER" id="PTHR35936:SF35">
    <property type="entry name" value="L-CYSTINE-BINDING PROTEIN TCYJ"/>
    <property type="match status" value="1"/>
</dbReference>
<sequence length="265" mass="29439">MLVTPLAAAPQIPNYVDPDERLSAPELSTRTRLRFLTTVDFPPFNFLDQSQRLAGFNVDLARAICEVLEALEVCQIQALPWTELELALTSGQGEAIIAGTAVTAETRNSFRFTRPYLELPARFVVPDKMQSADAEVIMALDGKRVGVIAGSAHEAMLRSWFPALRPVTFERLQWAHDALREDNVDALFADGVQLSFWLQSRAAAGCCRFLGGPYRSAHFLGEGLAIAVAPEDKELAAAFDHALWQLNRNGRFAELYLRWFPAGLY</sequence>
<feature type="domain" description="Solute-binding protein family 3/N-terminal" evidence="3">
    <location>
        <begin position="32"/>
        <end position="263"/>
    </location>
</feature>
<comment type="caution">
    <text evidence="4">The sequence shown here is derived from an EMBL/GenBank/DDBJ whole genome shotgun (WGS) entry which is preliminary data.</text>
</comment>
<protein>
    <submittedName>
        <fullName evidence="4">Transporter substrate-binding domain-containing protein</fullName>
    </submittedName>
</protein>
<dbReference type="PANTHER" id="PTHR35936">
    <property type="entry name" value="MEMBRANE-BOUND LYTIC MUREIN TRANSGLYCOSYLASE F"/>
    <property type="match status" value="1"/>
</dbReference>
<evidence type="ECO:0000313" key="4">
    <source>
        <dbReference type="EMBL" id="MBW3097469.1"/>
    </source>
</evidence>
<evidence type="ECO:0000256" key="1">
    <source>
        <dbReference type="ARBA" id="ARBA00004418"/>
    </source>
</evidence>
<dbReference type="RefSeq" id="WP_219201376.1">
    <property type="nucleotide sequence ID" value="NZ_JAHWQX010000002.1"/>
</dbReference>